<evidence type="ECO:0000313" key="6">
    <source>
        <dbReference type="EMBL" id="RGR51345.1"/>
    </source>
</evidence>
<evidence type="ECO:0000313" key="16">
    <source>
        <dbReference type="Proteomes" id="UP000261105"/>
    </source>
</evidence>
<dbReference type="EMBL" id="QRZI01000001">
    <property type="protein sequence ID" value="RGV66388.1"/>
    <property type="molecule type" value="Genomic_DNA"/>
</dbReference>
<proteinExistence type="predicted"/>
<evidence type="ECO:0000313" key="5">
    <source>
        <dbReference type="EMBL" id="RGQ04976.1"/>
    </source>
</evidence>
<dbReference type="EMBL" id="QRHZ01000002">
    <property type="protein sequence ID" value="RHG18635.1"/>
    <property type="molecule type" value="Genomic_DNA"/>
</dbReference>
<dbReference type="RefSeq" id="WP_005428140.1">
    <property type="nucleotide sequence ID" value="NZ_CABJDZ010000002.1"/>
</dbReference>
<dbReference type="EMBL" id="QROS01000001">
    <property type="protein sequence ID" value="RHL50355.1"/>
    <property type="molecule type" value="Genomic_DNA"/>
</dbReference>
<evidence type="ECO:0000313" key="10">
    <source>
        <dbReference type="EMBL" id="RHG18635.1"/>
    </source>
</evidence>
<dbReference type="AlphaFoldDB" id="A0A174B4Z0"/>
<reference evidence="14 15" key="1">
    <citation type="submission" date="2015-09" db="EMBL/GenBank/DDBJ databases">
        <authorList>
            <consortium name="Pathogen Informatics"/>
        </authorList>
    </citation>
    <scope>NUCLEOTIDE SEQUENCE [LARGE SCALE GENOMIC DNA]</scope>
    <source>
        <strain evidence="1 14">2789STDY5608837</strain>
        <strain evidence="2 15">2789STDY5834921</strain>
    </source>
</reference>
<name>A0A174B4Z0_9FIRM</name>
<evidence type="ECO:0000313" key="23">
    <source>
        <dbReference type="Proteomes" id="UP000284644"/>
    </source>
</evidence>
<dbReference type="EMBL" id="QSUZ01000002">
    <property type="protein sequence ID" value="RGN90028.1"/>
    <property type="molecule type" value="Genomic_DNA"/>
</dbReference>
<dbReference type="Proteomes" id="UP000283585">
    <property type="component" value="Unassembled WGS sequence"/>
</dbReference>
<evidence type="ECO:0000313" key="22">
    <source>
        <dbReference type="Proteomes" id="UP000284267"/>
    </source>
</evidence>
<dbReference type="InterPro" id="IPR023860">
    <property type="entry name" value="FeFe-hyd_TM1266"/>
</dbReference>
<reference evidence="16 17" key="2">
    <citation type="submission" date="2018-08" db="EMBL/GenBank/DDBJ databases">
        <title>A genome reference for cultivated species of the human gut microbiota.</title>
        <authorList>
            <person name="Zou Y."/>
            <person name="Xue W."/>
            <person name="Luo G."/>
        </authorList>
    </citation>
    <scope>NUCLEOTIDE SEQUENCE [LARGE SCALE GENOMIC DNA]</scope>
    <source>
        <strain evidence="7 19">AF14-23</strain>
        <strain evidence="6 24">AF25-21</strain>
        <strain evidence="5 20">AF29-2BH</strain>
        <strain evidence="12 25">AF37-6AC</strain>
        <strain evidence="11 22">AF39-4</strain>
        <strain evidence="10 21">AM22-9LB</strain>
        <strain evidence="9 23">AM29-25AC</strain>
        <strain evidence="8 18">AM37-4AC</strain>
        <strain evidence="4 16">OM03-6</strain>
        <strain evidence="3 17">OM06-11AA</strain>
    </source>
</reference>
<evidence type="ECO:0000313" key="4">
    <source>
        <dbReference type="EMBL" id="RGN90028.1"/>
    </source>
</evidence>
<evidence type="ECO:0000313" key="1">
    <source>
        <dbReference type="EMBL" id="CUN94705.1"/>
    </source>
</evidence>
<dbReference type="Proteomes" id="UP000284644">
    <property type="component" value="Unassembled WGS sequence"/>
</dbReference>
<dbReference type="Proteomes" id="UP000261222">
    <property type="component" value="Unassembled WGS sequence"/>
</dbReference>
<dbReference type="Pfam" id="PF21699">
    <property type="entry name" value="TM1266-like"/>
    <property type="match status" value="1"/>
</dbReference>
<reference evidence="13 26" key="3">
    <citation type="journal article" date="2019" name="Science, e1252229">
        <title>Invertible promoters mediate bacterial phase variation, antibiotic resistance, and host adaptation in the gut.</title>
        <authorList>
            <person name="Jiang X."/>
            <person name="Hall A.B."/>
            <person name="Arthur T.D."/>
            <person name="Plichta D.R."/>
            <person name="Covington C.T."/>
            <person name="Poyet M."/>
            <person name="Crothers J."/>
            <person name="Moses P.L."/>
            <person name="Tolonen A.C."/>
            <person name="Vlamakis H."/>
            <person name="Alm E.J."/>
            <person name="Xavier R.J."/>
        </authorList>
    </citation>
    <scope>NUCLEOTIDE SEQUENCE [LARGE SCALE GENOMIC DNA]</scope>
    <source>
        <strain evidence="13">Af_0058</strain>
        <strain evidence="26">af_0058</strain>
    </source>
</reference>
<dbReference type="Proteomes" id="UP000095409">
    <property type="component" value="Unassembled WGS sequence"/>
</dbReference>
<evidence type="ECO:0000313" key="15">
    <source>
        <dbReference type="Proteomes" id="UP000095413"/>
    </source>
</evidence>
<evidence type="ECO:0000313" key="3">
    <source>
        <dbReference type="EMBL" id="RGN05640.1"/>
    </source>
</evidence>
<dbReference type="Proteomes" id="UP000285839">
    <property type="component" value="Unassembled WGS sequence"/>
</dbReference>
<evidence type="ECO:0000313" key="21">
    <source>
        <dbReference type="Proteomes" id="UP000284220"/>
    </source>
</evidence>
<dbReference type="NCBIfam" id="TIGR03959">
    <property type="entry name" value="hyd_TM1266"/>
    <property type="match status" value="1"/>
</dbReference>
<evidence type="ECO:0000313" key="11">
    <source>
        <dbReference type="EMBL" id="RHK96726.1"/>
    </source>
</evidence>
<evidence type="ECO:0000313" key="8">
    <source>
        <dbReference type="EMBL" id="RHC06937.1"/>
    </source>
</evidence>
<dbReference type="EMBL" id="CZBA01000002">
    <property type="protein sequence ID" value="CUP17023.1"/>
    <property type="molecule type" value="Genomic_DNA"/>
</dbReference>
<evidence type="ECO:0000313" key="17">
    <source>
        <dbReference type="Proteomes" id="UP000261222"/>
    </source>
</evidence>
<evidence type="ECO:0000313" key="7">
    <source>
        <dbReference type="EMBL" id="RGV66388.1"/>
    </source>
</evidence>
<dbReference type="GeneID" id="79805257"/>
<protein>
    <submittedName>
        <fullName evidence="1 3">Iron-only hydrogenase system regulator</fullName>
    </submittedName>
</protein>
<dbReference type="EMBL" id="QRSS01000008">
    <property type="protein sequence ID" value="RGQ04976.1"/>
    <property type="molecule type" value="Genomic_DNA"/>
</dbReference>
<evidence type="ECO:0000313" key="14">
    <source>
        <dbReference type="Proteomes" id="UP000095409"/>
    </source>
</evidence>
<gene>
    <name evidence="12" type="ORF">DW021_01445</name>
    <name evidence="11" type="ORF">DW040_05880</name>
    <name evidence="10" type="ORF">DW272_04945</name>
    <name evidence="9" type="ORF">DW767_01015</name>
    <name evidence="8" type="ORF">DW859_09525</name>
    <name evidence="7" type="ORF">DWW07_01470</name>
    <name evidence="6" type="ORF">DWY46_01650</name>
    <name evidence="5" type="ORF">DWZ12_08545</name>
    <name evidence="4" type="ORF">DXB38_02690</name>
    <name evidence="3" type="ORF">DXB81_06380</name>
    <name evidence="13" type="ORF">EAI82_00910</name>
    <name evidence="1" type="ORF">ERS852394_01203</name>
    <name evidence="2" type="ORF">ERS852533_00530</name>
</gene>
<dbReference type="Proteomes" id="UP000261105">
    <property type="component" value="Unassembled WGS sequence"/>
</dbReference>
<evidence type="ECO:0000313" key="9">
    <source>
        <dbReference type="EMBL" id="RHE15764.1"/>
    </source>
</evidence>
<organism evidence="1 14">
    <name type="scientific">Blautia obeum</name>
    <dbReference type="NCBI Taxonomy" id="40520"/>
    <lineage>
        <taxon>Bacteria</taxon>
        <taxon>Bacillati</taxon>
        <taxon>Bacillota</taxon>
        <taxon>Clostridia</taxon>
        <taxon>Lachnospirales</taxon>
        <taxon>Lachnospiraceae</taxon>
        <taxon>Blautia</taxon>
    </lineage>
</organism>
<evidence type="ECO:0000313" key="2">
    <source>
        <dbReference type="EMBL" id="CUP17023.1"/>
    </source>
</evidence>
<dbReference type="Proteomes" id="UP000265828">
    <property type="component" value="Unassembled WGS sequence"/>
</dbReference>
<dbReference type="OrthoDB" id="9796135at2"/>
<dbReference type="InterPro" id="IPR045865">
    <property type="entry name" value="ACT-like_dom_sf"/>
</dbReference>
<evidence type="ECO:0000313" key="13">
    <source>
        <dbReference type="EMBL" id="RYT68760.1"/>
    </source>
</evidence>
<dbReference type="Gene3D" id="3.30.70.1150">
    <property type="entry name" value="ACT-like. Chain A, domain 2"/>
    <property type="match status" value="1"/>
</dbReference>
<dbReference type="EMBL" id="QSJW01000001">
    <property type="protein sequence ID" value="RHE15764.1"/>
    <property type="molecule type" value="Genomic_DNA"/>
</dbReference>
<evidence type="ECO:0000313" key="26">
    <source>
        <dbReference type="Proteomes" id="UP000293506"/>
    </source>
</evidence>
<evidence type="ECO:0000313" key="18">
    <source>
        <dbReference type="Proteomes" id="UP000265808"/>
    </source>
</evidence>
<dbReference type="EMBL" id="QSUB01000002">
    <property type="protein sequence ID" value="RGN05640.1"/>
    <property type="molecule type" value="Genomic_DNA"/>
</dbReference>
<evidence type="ECO:0000313" key="24">
    <source>
        <dbReference type="Proteomes" id="UP000285839"/>
    </source>
</evidence>
<dbReference type="EMBL" id="QRUH01000001">
    <property type="protein sequence ID" value="RGR51345.1"/>
    <property type="molecule type" value="Genomic_DNA"/>
</dbReference>
<dbReference type="EMBL" id="RCXQ01000001">
    <property type="protein sequence ID" value="RYT68760.1"/>
    <property type="molecule type" value="Genomic_DNA"/>
</dbReference>
<dbReference type="EMBL" id="CYZD01000004">
    <property type="protein sequence ID" value="CUN94705.1"/>
    <property type="molecule type" value="Genomic_DNA"/>
</dbReference>
<dbReference type="Proteomes" id="UP000284267">
    <property type="component" value="Unassembled WGS sequence"/>
</dbReference>
<sequence length="90" mass="9925">MDTRVAVISIIVEDNNSIETLNQLLYDARDHIIGRMGIPYREKGISIISIAIDASQDIISALSGKIGRLKGVSTKTAYSNVITHMEEKHD</sequence>
<dbReference type="Proteomes" id="UP000095413">
    <property type="component" value="Unassembled WGS sequence"/>
</dbReference>
<dbReference type="SUPFAM" id="SSF55021">
    <property type="entry name" value="ACT-like"/>
    <property type="match status" value="1"/>
</dbReference>
<evidence type="ECO:0000313" key="25">
    <source>
        <dbReference type="Proteomes" id="UP000285897"/>
    </source>
</evidence>
<dbReference type="Proteomes" id="UP000285897">
    <property type="component" value="Unassembled WGS sequence"/>
</dbReference>
<accession>A0A174B4Z0</accession>
<evidence type="ECO:0000313" key="12">
    <source>
        <dbReference type="EMBL" id="RHL50355.1"/>
    </source>
</evidence>
<dbReference type="Proteomes" id="UP000293506">
    <property type="component" value="Unassembled WGS sequence"/>
</dbReference>
<dbReference type="InterPro" id="IPR027271">
    <property type="entry name" value="Acetolactate_synth/TF_NikR_C"/>
</dbReference>
<evidence type="ECO:0000313" key="20">
    <source>
        <dbReference type="Proteomes" id="UP000283585"/>
    </source>
</evidence>
<dbReference type="Proteomes" id="UP000284220">
    <property type="component" value="Unassembled WGS sequence"/>
</dbReference>
<evidence type="ECO:0000313" key="19">
    <source>
        <dbReference type="Proteomes" id="UP000265828"/>
    </source>
</evidence>
<dbReference type="Proteomes" id="UP000265808">
    <property type="component" value="Unassembled WGS sequence"/>
</dbReference>
<dbReference type="EMBL" id="QSHL01000005">
    <property type="protein sequence ID" value="RHC06937.1"/>
    <property type="molecule type" value="Genomic_DNA"/>
</dbReference>
<dbReference type="EMBL" id="QROE01000002">
    <property type="protein sequence ID" value="RHK96726.1"/>
    <property type="molecule type" value="Genomic_DNA"/>
</dbReference>